<dbReference type="InterPro" id="IPR036683">
    <property type="entry name" value="CO_DH_flav_C_dom_sf"/>
</dbReference>
<sequence length="291" mass="31991">MVQKVYQVHEIQQALELLHQHTHQAKLLAGGTDLIIKMREGHVNPAVLIDISSMDKTRIIEVQGQEIHIGSTATFSEIQEHPLFQKDLGAIAAAARSVGSPQIRNRATIGGNICNASPAADLLPPLLAMEAMTVLRSKETSRLLPLSDFLVGKEKTALKSEEMLERVWFRKLEDRSGLGFSKLGIRNALAIARLSMAVYLKLDATGRCLEARVASGALGLTAQRENEVEAFLQQQVIDETIIDQAAQVLEKTTAQRLAGRSTLPFKRQAVQGVFRDALSQALKTSLRREQS</sequence>
<dbReference type="InterPro" id="IPR016167">
    <property type="entry name" value="FAD-bd_PCMH_sub1"/>
</dbReference>
<dbReference type="SUPFAM" id="SSF56176">
    <property type="entry name" value="FAD-binding/transporter-associated domain-like"/>
    <property type="match status" value="1"/>
</dbReference>
<protein>
    <submittedName>
        <fullName evidence="4">Purine hydroxylase gamma subunit apoprotein</fullName>
    </submittedName>
</protein>
<dbReference type="GO" id="GO:0016491">
    <property type="term" value="F:oxidoreductase activity"/>
    <property type="evidence" value="ECO:0007669"/>
    <property type="project" value="UniProtKB-KW"/>
</dbReference>
<dbReference type="PANTHER" id="PTHR42659:SF9">
    <property type="entry name" value="XANTHINE DEHYDROGENASE FAD-BINDING SUBUNIT XDHB-RELATED"/>
    <property type="match status" value="1"/>
</dbReference>
<name>A0AA46AHX6_9CLOT</name>
<keyword evidence="2" id="KW-0560">Oxidoreductase</keyword>
<proteinExistence type="predicted"/>
<gene>
    <name evidence="4" type="ORF">SAMN06296020_102172</name>
</gene>
<dbReference type="Gene3D" id="3.30.465.10">
    <property type="match status" value="1"/>
</dbReference>
<organism evidence="4 5">
    <name type="scientific">Anoxynatronum buryatiense</name>
    <dbReference type="NCBI Taxonomy" id="489973"/>
    <lineage>
        <taxon>Bacteria</taxon>
        <taxon>Bacillati</taxon>
        <taxon>Bacillota</taxon>
        <taxon>Clostridia</taxon>
        <taxon>Eubacteriales</taxon>
        <taxon>Clostridiaceae</taxon>
        <taxon>Anoxynatronum</taxon>
    </lineage>
</organism>
<dbReference type="InterPro" id="IPR016169">
    <property type="entry name" value="FAD-bd_PCMH_sub2"/>
</dbReference>
<accession>A0AA46AHX6</accession>
<dbReference type="PANTHER" id="PTHR42659">
    <property type="entry name" value="XANTHINE DEHYDROGENASE SUBUNIT C-RELATED"/>
    <property type="match status" value="1"/>
</dbReference>
<evidence type="ECO:0000256" key="2">
    <source>
        <dbReference type="ARBA" id="ARBA00023002"/>
    </source>
</evidence>
<keyword evidence="1" id="KW-0285">Flavoprotein</keyword>
<reference evidence="4" key="1">
    <citation type="submission" date="2017-05" db="EMBL/GenBank/DDBJ databases">
        <authorList>
            <person name="Varghese N."/>
            <person name="Submissions S."/>
        </authorList>
    </citation>
    <scope>NUCLEOTIDE SEQUENCE</scope>
    <source>
        <strain evidence="4">Su22</strain>
    </source>
</reference>
<dbReference type="InterPro" id="IPR002346">
    <property type="entry name" value="Mopterin_DH_FAD-bd"/>
</dbReference>
<dbReference type="RefSeq" id="WP_283408082.1">
    <property type="nucleotide sequence ID" value="NZ_FXUF01000002.1"/>
</dbReference>
<dbReference type="InterPro" id="IPR016166">
    <property type="entry name" value="FAD-bd_PCMH"/>
</dbReference>
<evidence type="ECO:0000259" key="3">
    <source>
        <dbReference type="PROSITE" id="PS51387"/>
    </source>
</evidence>
<dbReference type="Pfam" id="PF00941">
    <property type="entry name" value="FAD_binding_5"/>
    <property type="match status" value="1"/>
</dbReference>
<dbReference type="Pfam" id="PF03450">
    <property type="entry name" value="CO_deh_flav_C"/>
    <property type="match status" value="1"/>
</dbReference>
<dbReference type="Proteomes" id="UP001158066">
    <property type="component" value="Unassembled WGS sequence"/>
</dbReference>
<evidence type="ECO:0000313" key="5">
    <source>
        <dbReference type="Proteomes" id="UP001158066"/>
    </source>
</evidence>
<keyword evidence="5" id="KW-1185">Reference proteome</keyword>
<dbReference type="PROSITE" id="PS51387">
    <property type="entry name" value="FAD_PCMH"/>
    <property type="match status" value="1"/>
</dbReference>
<dbReference type="InterPro" id="IPR036318">
    <property type="entry name" value="FAD-bd_PCMH-like_sf"/>
</dbReference>
<dbReference type="Gene3D" id="3.30.43.10">
    <property type="entry name" value="Uridine Diphospho-n-acetylenolpyruvylglucosamine Reductase, domain 2"/>
    <property type="match status" value="1"/>
</dbReference>
<dbReference type="GO" id="GO:0071949">
    <property type="term" value="F:FAD binding"/>
    <property type="evidence" value="ECO:0007669"/>
    <property type="project" value="InterPro"/>
</dbReference>
<feature type="domain" description="FAD-binding PCMH-type" evidence="3">
    <location>
        <begin position="1"/>
        <end position="174"/>
    </location>
</feature>
<dbReference type="AlphaFoldDB" id="A0AA46AHX6"/>
<dbReference type="EMBL" id="FXUF01000002">
    <property type="protein sequence ID" value="SMP44389.1"/>
    <property type="molecule type" value="Genomic_DNA"/>
</dbReference>
<dbReference type="SUPFAM" id="SSF55447">
    <property type="entry name" value="CO dehydrogenase flavoprotein C-terminal domain-like"/>
    <property type="match status" value="1"/>
</dbReference>
<evidence type="ECO:0000313" key="4">
    <source>
        <dbReference type="EMBL" id="SMP44389.1"/>
    </source>
</evidence>
<comment type="caution">
    <text evidence="4">The sequence shown here is derived from an EMBL/GenBank/DDBJ whole genome shotgun (WGS) entry which is preliminary data.</text>
</comment>
<dbReference type="Gene3D" id="3.30.390.50">
    <property type="entry name" value="CO dehydrogenase flavoprotein, C-terminal domain"/>
    <property type="match status" value="1"/>
</dbReference>
<evidence type="ECO:0000256" key="1">
    <source>
        <dbReference type="ARBA" id="ARBA00022630"/>
    </source>
</evidence>
<dbReference type="InterPro" id="IPR051312">
    <property type="entry name" value="Diverse_Substr_Oxidored"/>
</dbReference>
<dbReference type="SMART" id="SM01092">
    <property type="entry name" value="CO_deh_flav_C"/>
    <property type="match status" value="1"/>
</dbReference>
<dbReference type="InterPro" id="IPR005107">
    <property type="entry name" value="CO_DH_flav_C"/>
</dbReference>